<keyword evidence="2" id="KW-1185">Reference proteome</keyword>
<gene>
    <name evidence="1" type="ORF">NIES2135_26500</name>
</gene>
<dbReference type="AlphaFoldDB" id="A0A1Z4JGE0"/>
<evidence type="ECO:0000313" key="2">
    <source>
        <dbReference type="Proteomes" id="UP000217895"/>
    </source>
</evidence>
<dbReference type="EMBL" id="AP018203">
    <property type="protein sequence ID" value="BAY55826.1"/>
    <property type="molecule type" value="Genomic_DNA"/>
</dbReference>
<dbReference type="Proteomes" id="UP000217895">
    <property type="component" value="Chromosome"/>
</dbReference>
<accession>A0A1Z4JGE0</accession>
<protein>
    <submittedName>
        <fullName evidence="1">Uncharacterized protein</fullName>
    </submittedName>
</protein>
<evidence type="ECO:0000313" key="1">
    <source>
        <dbReference type="EMBL" id="BAY55826.1"/>
    </source>
</evidence>
<reference evidence="1 2" key="1">
    <citation type="submission" date="2017-06" db="EMBL/GenBank/DDBJ databases">
        <title>Genome sequencing of cyanobaciteial culture collection at National Institute for Environmental Studies (NIES).</title>
        <authorList>
            <person name="Hirose Y."/>
            <person name="Shimura Y."/>
            <person name="Fujisawa T."/>
            <person name="Nakamura Y."/>
            <person name="Kawachi M."/>
        </authorList>
    </citation>
    <scope>NUCLEOTIDE SEQUENCE [LARGE SCALE GENOMIC DNA]</scope>
    <source>
        <strain evidence="1 2">NIES-2135</strain>
    </source>
</reference>
<organism evidence="1 2">
    <name type="scientific">Leptolyngbya boryana NIES-2135</name>
    <dbReference type="NCBI Taxonomy" id="1973484"/>
    <lineage>
        <taxon>Bacteria</taxon>
        <taxon>Bacillati</taxon>
        <taxon>Cyanobacteriota</taxon>
        <taxon>Cyanophyceae</taxon>
        <taxon>Leptolyngbyales</taxon>
        <taxon>Leptolyngbyaceae</taxon>
        <taxon>Leptolyngbya group</taxon>
        <taxon>Leptolyngbya</taxon>
    </lineage>
</organism>
<name>A0A1Z4JGE0_LEPBY</name>
<proteinExistence type="predicted"/>
<sequence>MNKLVLFRPEKLNPPRKGEQYYDRLQLKPGTNHLSEVELAKLLAHPDYEQHRIWGAIEPVEPKAKIENKVPTEGETGLDKLSDVAAQKVIEQTFDVAVLETWLKSEKRKVLINAINRRVTELKKGEA</sequence>